<reference evidence="4 5" key="2">
    <citation type="submission" date="2020-03" db="EMBL/GenBank/DDBJ databases">
        <title>Roseomonas stagni sp. nov., isolated from pond water in Japan.</title>
        <authorList>
            <person name="Furuhata K."/>
            <person name="Miyamoto H."/>
            <person name="Goto K."/>
        </authorList>
    </citation>
    <scope>NUCLEOTIDE SEQUENCE [LARGE SCALE GENOMIC DNA]</scope>
    <source>
        <strain evidence="4 5">PeD5</strain>
    </source>
</reference>
<sequence>MTDKTVTPLDEGALSAVTGGATSGGNDSVRGSDAPNLIFGQGGNDTILAGGGNDTVTGGSDNDSIAGQSGNDNLSGDDGQDTMLGGEGNDTMGGGAGSDIIVGGRGADLLYGDGVNVSGGGSDQFHWTRGDGNDTIIGGAGTDVLVIEDTSLTLQALLAGIRTDAGSATPRIENGAINLTGVTGTLTIGGETLRFSELERLTVGPMTNFANR</sequence>
<dbReference type="GO" id="GO:0005509">
    <property type="term" value="F:calcium ion binding"/>
    <property type="evidence" value="ECO:0007669"/>
    <property type="project" value="InterPro"/>
</dbReference>
<dbReference type="InterPro" id="IPR001343">
    <property type="entry name" value="Hemolysn_Ca-bd"/>
</dbReference>
<comment type="caution">
    <text evidence="4">The sequence shown here is derived from an EMBL/GenBank/DDBJ whole genome shotgun (WGS) entry which is preliminary data.</text>
</comment>
<dbReference type="PRINTS" id="PR00313">
    <property type="entry name" value="CABNDNGRPT"/>
</dbReference>
<evidence type="ECO:0000256" key="1">
    <source>
        <dbReference type="ARBA" id="ARBA00004613"/>
    </source>
</evidence>
<organism evidence="4 5">
    <name type="scientific">Falsiroseomonas algicola</name>
    <dbReference type="NCBI Taxonomy" id="2716930"/>
    <lineage>
        <taxon>Bacteria</taxon>
        <taxon>Pseudomonadati</taxon>
        <taxon>Pseudomonadota</taxon>
        <taxon>Alphaproteobacteria</taxon>
        <taxon>Acetobacterales</taxon>
        <taxon>Roseomonadaceae</taxon>
        <taxon>Falsiroseomonas</taxon>
    </lineage>
</organism>
<accession>A0A6M1LGG7</accession>
<dbReference type="PANTHER" id="PTHR38340">
    <property type="entry name" value="S-LAYER PROTEIN"/>
    <property type="match status" value="1"/>
</dbReference>
<protein>
    <submittedName>
        <fullName evidence="4">Calcium-binding protein</fullName>
    </submittedName>
</protein>
<dbReference type="SUPFAM" id="SSF51120">
    <property type="entry name" value="beta-Roll"/>
    <property type="match status" value="1"/>
</dbReference>
<dbReference type="InterPro" id="IPR050557">
    <property type="entry name" value="RTX_toxin/Mannuronan_C5-epim"/>
</dbReference>
<dbReference type="InterPro" id="IPR011049">
    <property type="entry name" value="Serralysin-like_metalloprot_C"/>
</dbReference>
<feature type="region of interest" description="Disordered" evidence="3">
    <location>
        <begin position="1"/>
        <end position="36"/>
    </location>
</feature>
<gene>
    <name evidence="4" type="ORF">G3576_05600</name>
</gene>
<comment type="subcellular location">
    <subcellularLocation>
        <location evidence="1">Secreted</location>
    </subcellularLocation>
</comment>
<proteinExistence type="predicted"/>
<evidence type="ECO:0000313" key="5">
    <source>
        <dbReference type="Proteomes" id="UP000475385"/>
    </source>
</evidence>
<dbReference type="Pfam" id="PF00353">
    <property type="entry name" value="HemolysinCabind"/>
    <property type="match status" value="4"/>
</dbReference>
<feature type="region of interest" description="Disordered" evidence="3">
    <location>
        <begin position="49"/>
        <end position="97"/>
    </location>
</feature>
<feature type="compositionally biased region" description="Polar residues" evidence="3">
    <location>
        <begin position="54"/>
        <end position="74"/>
    </location>
</feature>
<keyword evidence="5" id="KW-1185">Reference proteome</keyword>
<dbReference type="RefSeq" id="WP_164693377.1">
    <property type="nucleotide sequence ID" value="NZ_JAAIKB010000002.1"/>
</dbReference>
<reference evidence="4 5" key="1">
    <citation type="submission" date="2020-02" db="EMBL/GenBank/DDBJ databases">
        <authorList>
            <person name="Kim H.M."/>
            <person name="Jeon C.O."/>
        </authorList>
    </citation>
    <scope>NUCLEOTIDE SEQUENCE [LARGE SCALE GENOMIC DNA]</scope>
    <source>
        <strain evidence="4 5">PeD5</strain>
    </source>
</reference>
<evidence type="ECO:0000256" key="3">
    <source>
        <dbReference type="SAM" id="MobiDB-lite"/>
    </source>
</evidence>
<keyword evidence="2" id="KW-0964">Secreted</keyword>
<dbReference type="Proteomes" id="UP000475385">
    <property type="component" value="Unassembled WGS sequence"/>
</dbReference>
<dbReference type="Gene3D" id="2.150.10.10">
    <property type="entry name" value="Serralysin-like metalloprotease, C-terminal"/>
    <property type="match status" value="2"/>
</dbReference>
<feature type="compositionally biased region" description="Gly residues" evidence="3">
    <location>
        <begin position="85"/>
        <end position="97"/>
    </location>
</feature>
<dbReference type="GO" id="GO:0005576">
    <property type="term" value="C:extracellular region"/>
    <property type="evidence" value="ECO:0007669"/>
    <property type="project" value="UniProtKB-SubCell"/>
</dbReference>
<evidence type="ECO:0000313" key="4">
    <source>
        <dbReference type="EMBL" id="NGM19478.1"/>
    </source>
</evidence>
<evidence type="ECO:0000256" key="2">
    <source>
        <dbReference type="ARBA" id="ARBA00022525"/>
    </source>
</evidence>
<dbReference type="PANTHER" id="PTHR38340:SF1">
    <property type="entry name" value="S-LAYER PROTEIN"/>
    <property type="match status" value="1"/>
</dbReference>
<dbReference type="EMBL" id="JAAIKB010000002">
    <property type="protein sequence ID" value="NGM19478.1"/>
    <property type="molecule type" value="Genomic_DNA"/>
</dbReference>
<name>A0A6M1LGG7_9PROT</name>
<dbReference type="AlphaFoldDB" id="A0A6M1LGG7"/>